<evidence type="ECO:0000256" key="7">
    <source>
        <dbReference type="ARBA" id="ARBA00023157"/>
    </source>
</evidence>
<evidence type="ECO:0000256" key="6">
    <source>
        <dbReference type="ARBA" id="ARBA00023136"/>
    </source>
</evidence>
<evidence type="ECO:0000256" key="5">
    <source>
        <dbReference type="ARBA" id="ARBA00022989"/>
    </source>
</evidence>
<evidence type="ECO:0000313" key="13">
    <source>
        <dbReference type="Proteomes" id="UP000694523"/>
    </source>
</evidence>
<dbReference type="Ensembl" id="ENSNMLT00000010734.1">
    <property type="protein sequence ID" value="ENSNMLP00000009489.1"/>
    <property type="gene ID" value="ENSNMLG00000006596.1"/>
</dbReference>
<evidence type="ECO:0000256" key="10">
    <source>
        <dbReference type="SAM" id="Phobius"/>
    </source>
</evidence>
<evidence type="ECO:0000256" key="8">
    <source>
        <dbReference type="ARBA" id="ARBA00023180"/>
    </source>
</evidence>
<evidence type="ECO:0000256" key="1">
    <source>
        <dbReference type="ARBA" id="ARBA00004157"/>
    </source>
</evidence>
<evidence type="ECO:0000259" key="11">
    <source>
        <dbReference type="Pfam" id="PF05279"/>
    </source>
</evidence>
<dbReference type="Pfam" id="PF05279">
    <property type="entry name" value="Asp-B-Hydro_N"/>
    <property type="match status" value="1"/>
</dbReference>
<sequence>MSLWFLLFDKCLSSARSSGSSTMVIEGRSAAEAPLRPRKTFSEEVSSTFSSPLAWVLVLALLVTWTCVFVILFDLTDRSAVSGLGSDSSCLSRPGTGVRKILKDSSRRGKTLKLTLTLLTQTRL</sequence>
<keyword evidence="8" id="KW-0325">Glycoprotein</keyword>
<keyword evidence="5 10" id="KW-1133">Transmembrane helix</keyword>
<dbReference type="GO" id="GO:0033017">
    <property type="term" value="C:sarcoplasmic reticulum membrane"/>
    <property type="evidence" value="ECO:0007669"/>
    <property type="project" value="UniProtKB-SubCell"/>
</dbReference>
<feature type="transmembrane region" description="Helical" evidence="10">
    <location>
        <begin position="54"/>
        <end position="73"/>
    </location>
</feature>
<dbReference type="AlphaFoldDB" id="A0A8C6SS94"/>
<evidence type="ECO:0000256" key="3">
    <source>
        <dbReference type="ARBA" id="ARBA00022553"/>
    </source>
</evidence>
<evidence type="ECO:0000256" key="2">
    <source>
        <dbReference type="ARBA" id="ARBA00016711"/>
    </source>
</evidence>
<comment type="subcellular location">
    <subcellularLocation>
        <location evidence="1">Sarcoplasmic reticulum membrane</location>
        <topology evidence="1">Single-pass type II membrane protein</topology>
    </subcellularLocation>
</comment>
<comment type="function">
    <text evidence="9">Contributes to the regulation of lumenal Ca2+ release via the sarcoplasmic reticulum calcium release channels RYR1 and RYR2, a key step in triggering skeletal and heart muscle contraction. Required for normal organization of the triad junction, where T-tubules and the sarcoplasmic reticulum terminal cisternae are in close contact. Required for normal skeletal muscle strength. Plays a role in excitation-contraction coupling in the heart and in regulating the rate of heart beats.</text>
</comment>
<dbReference type="PANTHER" id="PTHR14106:SF0">
    <property type="entry name" value="TRIADIN"/>
    <property type="match status" value="1"/>
</dbReference>
<keyword evidence="13" id="KW-1185">Reference proteome</keyword>
<reference evidence="12" key="1">
    <citation type="submission" date="2025-08" db="UniProtKB">
        <authorList>
            <consortium name="Ensembl"/>
        </authorList>
    </citation>
    <scope>IDENTIFICATION</scope>
</reference>
<keyword evidence="7" id="KW-1015">Disulfide bond</keyword>
<reference evidence="12" key="2">
    <citation type="submission" date="2025-09" db="UniProtKB">
        <authorList>
            <consortium name="Ensembl"/>
        </authorList>
    </citation>
    <scope>IDENTIFICATION</scope>
</reference>
<organism evidence="12 13">
    <name type="scientific">Neogobius melanostomus</name>
    <name type="common">round goby</name>
    <dbReference type="NCBI Taxonomy" id="47308"/>
    <lineage>
        <taxon>Eukaryota</taxon>
        <taxon>Metazoa</taxon>
        <taxon>Chordata</taxon>
        <taxon>Craniata</taxon>
        <taxon>Vertebrata</taxon>
        <taxon>Euteleostomi</taxon>
        <taxon>Actinopterygii</taxon>
        <taxon>Neopterygii</taxon>
        <taxon>Teleostei</taxon>
        <taxon>Neoteleostei</taxon>
        <taxon>Acanthomorphata</taxon>
        <taxon>Gobiaria</taxon>
        <taxon>Gobiiformes</taxon>
        <taxon>Gobioidei</taxon>
        <taxon>Gobiidae</taxon>
        <taxon>Benthophilinae</taxon>
        <taxon>Neogobiini</taxon>
        <taxon>Neogobius</taxon>
    </lineage>
</organism>
<protein>
    <recommendedName>
        <fullName evidence="2">Triadin</fullName>
    </recommendedName>
</protein>
<dbReference type="InterPro" id="IPR010798">
    <property type="entry name" value="Triadin"/>
</dbReference>
<keyword evidence="4 10" id="KW-0812">Transmembrane</keyword>
<dbReference type="PANTHER" id="PTHR14106">
    <property type="entry name" value="TRIADIN"/>
    <property type="match status" value="1"/>
</dbReference>
<evidence type="ECO:0000313" key="12">
    <source>
        <dbReference type="Ensembl" id="ENSNMLP00000009489.1"/>
    </source>
</evidence>
<keyword evidence="3" id="KW-0597">Phosphoprotein</keyword>
<feature type="domain" description="Aspartyl beta-hydroxylase/Triadin" evidence="11">
    <location>
        <begin position="50"/>
        <end position="83"/>
    </location>
</feature>
<dbReference type="GO" id="GO:0051282">
    <property type="term" value="P:regulation of sequestering of calcium ion"/>
    <property type="evidence" value="ECO:0007669"/>
    <property type="project" value="UniProtKB-ARBA"/>
</dbReference>
<accession>A0A8C6SS94</accession>
<dbReference type="Proteomes" id="UP000694523">
    <property type="component" value="Unplaced"/>
</dbReference>
<evidence type="ECO:0000256" key="9">
    <source>
        <dbReference type="ARBA" id="ARBA00046074"/>
    </source>
</evidence>
<name>A0A8C6SS94_9GOBI</name>
<evidence type="ECO:0000256" key="4">
    <source>
        <dbReference type="ARBA" id="ARBA00022692"/>
    </source>
</evidence>
<keyword evidence="6 10" id="KW-0472">Membrane</keyword>
<dbReference type="GO" id="GO:0005102">
    <property type="term" value="F:signaling receptor binding"/>
    <property type="evidence" value="ECO:0007669"/>
    <property type="project" value="InterPro"/>
</dbReference>
<dbReference type="InterPro" id="IPR007943">
    <property type="entry name" value="Asp-B-hydro/Triadin_dom"/>
</dbReference>
<proteinExistence type="predicted"/>